<organism evidence="3 4">
    <name type="scientific">Fistulifera solaris</name>
    <name type="common">Oleaginous diatom</name>
    <dbReference type="NCBI Taxonomy" id="1519565"/>
    <lineage>
        <taxon>Eukaryota</taxon>
        <taxon>Sar</taxon>
        <taxon>Stramenopiles</taxon>
        <taxon>Ochrophyta</taxon>
        <taxon>Bacillariophyta</taxon>
        <taxon>Bacillariophyceae</taxon>
        <taxon>Bacillariophycidae</taxon>
        <taxon>Naviculales</taxon>
        <taxon>Naviculaceae</taxon>
        <taxon>Fistulifera</taxon>
    </lineage>
</organism>
<dbReference type="InParanoid" id="A0A1Z5KAC8"/>
<sequence length="171" mass="19792">MTTLFQRTLLPRTLSCLHRGNLVNKSLWRRRFNTPASDSNNSSKTPLSMWQRYIAPKEMPQRGTFAWYREMALICAVFGITGSSTMMLVRPAVSDGLGIKGSMLEGPWSYRICTFIIISPVYATLLVFVGTIFGRHAYFRHFSVKIFSRFGIPPELMDKNYQVNKKHFRKW</sequence>
<evidence type="ECO:0000313" key="3">
    <source>
        <dbReference type="EMBL" id="GAX23220.1"/>
    </source>
</evidence>
<evidence type="ECO:0000259" key="2">
    <source>
        <dbReference type="Pfam" id="PF20584"/>
    </source>
</evidence>
<dbReference type="Proteomes" id="UP000198406">
    <property type="component" value="Unassembled WGS sequence"/>
</dbReference>
<dbReference type="AlphaFoldDB" id="A0A1Z5KAC8"/>
<reference evidence="3 4" key="1">
    <citation type="journal article" date="2015" name="Plant Cell">
        <title>Oil accumulation by the oleaginous diatom Fistulifera solaris as revealed by the genome and transcriptome.</title>
        <authorList>
            <person name="Tanaka T."/>
            <person name="Maeda Y."/>
            <person name="Veluchamy A."/>
            <person name="Tanaka M."/>
            <person name="Abida H."/>
            <person name="Marechal E."/>
            <person name="Bowler C."/>
            <person name="Muto M."/>
            <person name="Sunaga Y."/>
            <person name="Tanaka M."/>
            <person name="Yoshino T."/>
            <person name="Taniguchi T."/>
            <person name="Fukuda Y."/>
            <person name="Nemoto M."/>
            <person name="Matsumoto M."/>
            <person name="Wong P.S."/>
            <person name="Aburatani S."/>
            <person name="Fujibuchi W."/>
        </authorList>
    </citation>
    <scope>NUCLEOTIDE SEQUENCE [LARGE SCALE GENOMIC DNA]</scope>
    <source>
        <strain evidence="3 4">JPCC DA0580</strain>
    </source>
</reference>
<name>A0A1Z5KAC8_FISSO</name>
<gene>
    <name evidence="3" type="ORF">FisN_21Hh098</name>
</gene>
<keyword evidence="1" id="KW-1133">Transmembrane helix</keyword>
<dbReference type="OrthoDB" id="270912at2759"/>
<proteinExistence type="predicted"/>
<evidence type="ECO:0000313" key="4">
    <source>
        <dbReference type="Proteomes" id="UP000198406"/>
    </source>
</evidence>
<comment type="caution">
    <text evidence="3">The sequence shown here is derived from an EMBL/GenBank/DDBJ whole genome shotgun (WGS) entry which is preliminary data.</text>
</comment>
<keyword evidence="4" id="KW-1185">Reference proteome</keyword>
<feature type="transmembrane region" description="Helical" evidence="1">
    <location>
        <begin position="67"/>
        <end position="88"/>
    </location>
</feature>
<accession>A0A1Z5KAC8</accession>
<evidence type="ECO:0000256" key="1">
    <source>
        <dbReference type="SAM" id="Phobius"/>
    </source>
</evidence>
<keyword evidence="1" id="KW-0472">Membrane</keyword>
<feature type="domain" description="DUF6787" evidence="2">
    <location>
        <begin position="74"/>
        <end position="151"/>
    </location>
</feature>
<keyword evidence="1" id="KW-0812">Transmembrane</keyword>
<dbReference type="Pfam" id="PF20584">
    <property type="entry name" value="DUF6787"/>
    <property type="match status" value="1"/>
</dbReference>
<feature type="transmembrane region" description="Helical" evidence="1">
    <location>
        <begin position="108"/>
        <end position="133"/>
    </location>
</feature>
<dbReference type="InterPro" id="IPR046714">
    <property type="entry name" value="DUF6787"/>
</dbReference>
<protein>
    <recommendedName>
        <fullName evidence="2">DUF6787 domain-containing protein</fullName>
    </recommendedName>
</protein>
<dbReference type="EMBL" id="BDSP01000199">
    <property type="protein sequence ID" value="GAX23220.1"/>
    <property type="molecule type" value="Genomic_DNA"/>
</dbReference>